<dbReference type="GO" id="GO:0003729">
    <property type="term" value="F:mRNA binding"/>
    <property type="evidence" value="ECO:0007669"/>
    <property type="project" value="TreeGrafter"/>
</dbReference>
<dbReference type="Pfam" id="PF08312">
    <property type="entry name" value="cwf21"/>
    <property type="match status" value="1"/>
</dbReference>
<dbReference type="InterPro" id="IPR052109">
    <property type="entry name" value="SRRM_Domain-Containing"/>
</dbReference>
<protein>
    <recommendedName>
        <fullName evidence="2">CWF21 domain-containing protein</fullName>
    </recommendedName>
</protein>
<dbReference type="SMART" id="SM01115">
    <property type="entry name" value="cwf21"/>
    <property type="match status" value="1"/>
</dbReference>
<feature type="region of interest" description="Disordered" evidence="1">
    <location>
        <begin position="167"/>
        <end position="297"/>
    </location>
</feature>
<evidence type="ECO:0000313" key="3">
    <source>
        <dbReference type="EMBL" id="KAK2169088.1"/>
    </source>
</evidence>
<dbReference type="PANTHER" id="PTHR34755">
    <property type="entry name" value="SERINE/ARGININE REPETITIVE MATRIX PROTEIN 3-RELATED"/>
    <property type="match status" value="1"/>
</dbReference>
<reference evidence="3" key="1">
    <citation type="journal article" date="2023" name="Mol. Biol. Evol.">
        <title>Third-Generation Sequencing Reveals the Adaptive Role of the Epigenome in Three Deep-Sea Polychaetes.</title>
        <authorList>
            <person name="Perez M."/>
            <person name="Aroh O."/>
            <person name="Sun Y."/>
            <person name="Lan Y."/>
            <person name="Juniper S.K."/>
            <person name="Young C.R."/>
            <person name="Angers B."/>
            <person name="Qian P.Y."/>
        </authorList>
    </citation>
    <scope>NUCLEOTIDE SEQUENCE</scope>
    <source>
        <strain evidence="3">P08H-3</strain>
    </source>
</reference>
<proteinExistence type="predicted"/>
<dbReference type="GO" id="GO:0005634">
    <property type="term" value="C:nucleus"/>
    <property type="evidence" value="ECO:0007669"/>
    <property type="project" value="UniProtKB-ARBA"/>
</dbReference>
<dbReference type="AlphaFoldDB" id="A0AAD9NHT6"/>
<evidence type="ECO:0000256" key="1">
    <source>
        <dbReference type="SAM" id="MobiDB-lite"/>
    </source>
</evidence>
<organism evidence="3 4">
    <name type="scientific">Paralvinella palmiformis</name>
    <dbReference type="NCBI Taxonomy" id="53620"/>
    <lineage>
        <taxon>Eukaryota</taxon>
        <taxon>Metazoa</taxon>
        <taxon>Spiralia</taxon>
        <taxon>Lophotrochozoa</taxon>
        <taxon>Annelida</taxon>
        <taxon>Polychaeta</taxon>
        <taxon>Sedentaria</taxon>
        <taxon>Canalipalpata</taxon>
        <taxon>Terebellida</taxon>
        <taxon>Terebelliformia</taxon>
        <taxon>Alvinellidae</taxon>
        <taxon>Paralvinella</taxon>
    </lineage>
</organism>
<dbReference type="EMBL" id="JAODUP010000012">
    <property type="protein sequence ID" value="KAK2169088.1"/>
    <property type="molecule type" value="Genomic_DNA"/>
</dbReference>
<dbReference type="InterPro" id="IPR047489">
    <property type="entry name" value="SRRM3_cwf21"/>
</dbReference>
<feature type="compositionally biased region" description="Low complexity" evidence="1">
    <location>
        <begin position="210"/>
        <end position="226"/>
    </location>
</feature>
<evidence type="ECO:0000313" key="4">
    <source>
        <dbReference type="Proteomes" id="UP001208570"/>
    </source>
</evidence>
<sequence length="297" mass="34041">MYNGIGLQTPRGSGTNGFVTRNLAFIRKHKDKVDYKSEEEVAKLEASLNKQPNVDILNHERKRKVELKCMEMQELMEEQGYSAEEIEQKVTIFRKMLMEKEGVTDKAIIEIDDMGRPIAKDTHALAAANQAKNLQLKAALGLSEHYVDGSSFDPNRKAKEEAARALAMAQEQYRSPKKKHEVSESSEEVTGSDSVAESDRSAPTEQNGHSKSSPPRSRSRSLSYSPVRRRRSRERSHDKSRRKASRHSRSQSRGREHHRRHSRSHSRSPTPRRESRSPSIRRRRGSPSHLDKRRITR</sequence>
<dbReference type="InterPro" id="IPR013170">
    <property type="entry name" value="mRNA_splic_Cwf21_dom"/>
</dbReference>
<accession>A0AAD9NHT6</accession>
<dbReference type="PANTHER" id="PTHR34755:SF3">
    <property type="entry name" value="SERINE_ARGININE REPETITIVE MATRIX PROTEIN 2"/>
    <property type="match status" value="1"/>
</dbReference>
<name>A0AAD9NHT6_9ANNE</name>
<dbReference type="Gene3D" id="6.10.140.420">
    <property type="match status" value="1"/>
</dbReference>
<dbReference type="CDD" id="cd21376">
    <property type="entry name" value="cwf21_SRRM3"/>
    <property type="match status" value="1"/>
</dbReference>
<feature type="compositionally biased region" description="Basic residues" evidence="1">
    <location>
        <begin position="279"/>
        <end position="297"/>
    </location>
</feature>
<keyword evidence="4" id="KW-1185">Reference proteome</keyword>
<evidence type="ECO:0000259" key="2">
    <source>
        <dbReference type="SMART" id="SM01115"/>
    </source>
</evidence>
<gene>
    <name evidence="3" type="ORF">LSH36_12g10009</name>
</gene>
<feature type="domain" description="CWF21" evidence="2">
    <location>
        <begin position="57"/>
        <end position="102"/>
    </location>
</feature>
<comment type="caution">
    <text evidence="3">The sequence shown here is derived from an EMBL/GenBank/DDBJ whole genome shotgun (WGS) entry which is preliminary data.</text>
</comment>
<dbReference type="Proteomes" id="UP001208570">
    <property type="component" value="Unassembled WGS sequence"/>
</dbReference>
<feature type="compositionally biased region" description="Basic residues" evidence="1">
    <location>
        <begin position="227"/>
        <end position="266"/>
    </location>
</feature>